<keyword evidence="1" id="KW-0560">Oxidoreductase</keyword>
<dbReference type="InterPro" id="IPR036291">
    <property type="entry name" value="NAD(P)-bd_dom_sf"/>
</dbReference>
<dbReference type="PANTHER" id="PTHR43157:SF31">
    <property type="entry name" value="PHOSPHATIDYLINOSITOL-GLYCAN BIOSYNTHESIS CLASS F PROTEIN"/>
    <property type="match status" value="1"/>
</dbReference>
<organism evidence="2 3">
    <name type="scientific">Mycena alexandri</name>
    <dbReference type="NCBI Taxonomy" id="1745969"/>
    <lineage>
        <taxon>Eukaryota</taxon>
        <taxon>Fungi</taxon>
        <taxon>Dikarya</taxon>
        <taxon>Basidiomycota</taxon>
        <taxon>Agaricomycotina</taxon>
        <taxon>Agaricomycetes</taxon>
        <taxon>Agaricomycetidae</taxon>
        <taxon>Agaricales</taxon>
        <taxon>Marasmiineae</taxon>
        <taxon>Mycenaceae</taxon>
        <taxon>Mycena</taxon>
    </lineage>
</organism>
<evidence type="ECO:0000313" key="3">
    <source>
        <dbReference type="Proteomes" id="UP001218188"/>
    </source>
</evidence>
<comment type="caution">
    <text evidence="2">The sequence shown here is derived from an EMBL/GenBank/DDBJ whole genome shotgun (WGS) entry which is preliminary data.</text>
</comment>
<dbReference type="Pfam" id="PF00106">
    <property type="entry name" value="adh_short"/>
    <property type="match status" value="1"/>
</dbReference>
<dbReference type="PANTHER" id="PTHR43157">
    <property type="entry name" value="PHOSPHATIDYLINOSITOL-GLYCAN BIOSYNTHESIS CLASS F PROTEIN-RELATED"/>
    <property type="match status" value="1"/>
</dbReference>
<accession>A0AAD6SKC6</accession>
<dbReference type="GO" id="GO:0016491">
    <property type="term" value="F:oxidoreductase activity"/>
    <property type="evidence" value="ECO:0007669"/>
    <property type="project" value="UniProtKB-KW"/>
</dbReference>
<evidence type="ECO:0000313" key="2">
    <source>
        <dbReference type="EMBL" id="KAJ7027177.1"/>
    </source>
</evidence>
<dbReference type="SUPFAM" id="SSF51735">
    <property type="entry name" value="NAD(P)-binding Rossmann-fold domains"/>
    <property type="match status" value="1"/>
</dbReference>
<reference evidence="2" key="1">
    <citation type="submission" date="2023-03" db="EMBL/GenBank/DDBJ databases">
        <title>Massive genome expansion in bonnet fungi (Mycena s.s.) driven by repeated elements and novel gene families across ecological guilds.</title>
        <authorList>
            <consortium name="Lawrence Berkeley National Laboratory"/>
            <person name="Harder C.B."/>
            <person name="Miyauchi S."/>
            <person name="Viragh M."/>
            <person name="Kuo A."/>
            <person name="Thoen E."/>
            <person name="Andreopoulos B."/>
            <person name="Lu D."/>
            <person name="Skrede I."/>
            <person name="Drula E."/>
            <person name="Henrissat B."/>
            <person name="Morin E."/>
            <person name="Kohler A."/>
            <person name="Barry K."/>
            <person name="LaButti K."/>
            <person name="Morin E."/>
            <person name="Salamov A."/>
            <person name="Lipzen A."/>
            <person name="Mereny Z."/>
            <person name="Hegedus B."/>
            <person name="Baldrian P."/>
            <person name="Stursova M."/>
            <person name="Weitz H."/>
            <person name="Taylor A."/>
            <person name="Grigoriev I.V."/>
            <person name="Nagy L.G."/>
            <person name="Martin F."/>
            <person name="Kauserud H."/>
        </authorList>
    </citation>
    <scope>NUCLEOTIDE SEQUENCE</scope>
    <source>
        <strain evidence="2">CBHHK200</strain>
    </source>
</reference>
<proteinExistence type="predicted"/>
<dbReference type="Proteomes" id="UP001218188">
    <property type="component" value="Unassembled WGS sequence"/>
</dbReference>
<gene>
    <name evidence="2" type="ORF">C8F04DRAFT_1399627</name>
</gene>
<sequence>MFEFFRDPDPLEHDQADLAGKTVLVLGANTGLGLEAAKHFAATNPDRLILACRSASKGQAAVDKLRVATGYSKAEVWIVNLADFASVTDFADKFDRDGGRLDIVVANAALGVLKYEATKDGWEASLQVNSLATSLFCLRLLPAMLQTAQEYATLPRLVVVSSGSHYEVEALDKRVAKSPEMLKTLGSAEYCTSENMAARYPITKLCSVLFARALNAHIPSTTPLIVNTVDPGFCHSELTRNITGLRAAVITIMGWILARTAEQGSRRLVWCAVGQQEQPDKLRGEFITRCSVQEVSDYVLSVDGGRAQNRFWDETVEILSRVDPKVGSVVEKYLAV</sequence>
<dbReference type="EMBL" id="JARJCM010000128">
    <property type="protein sequence ID" value="KAJ7027177.1"/>
    <property type="molecule type" value="Genomic_DNA"/>
</dbReference>
<dbReference type="Gene3D" id="3.40.50.720">
    <property type="entry name" value="NAD(P)-binding Rossmann-like Domain"/>
    <property type="match status" value="1"/>
</dbReference>
<name>A0AAD6SKC6_9AGAR</name>
<keyword evidence="3" id="KW-1185">Reference proteome</keyword>
<evidence type="ECO:0000256" key="1">
    <source>
        <dbReference type="ARBA" id="ARBA00023002"/>
    </source>
</evidence>
<protein>
    <recommendedName>
        <fullName evidence="4">NAD(P)-binding protein</fullName>
    </recommendedName>
</protein>
<dbReference type="PRINTS" id="PR00081">
    <property type="entry name" value="GDHRDH"/>
</dbReference>
<dbReference type="AlphaFoldDB" id="A0AAD6SKC6"/>
<dbReference type="InterPro" id="IPR002347">
    <property type="entry name" value="SDR_fam"/>
</dbReference>
<evidence type="ECO:0008006" key="4">
    <source>
        <dbReference type="Google" id="ProtNLM"/>
    </source>
</evidence>